<protein>
    <submittedName>
        <fullName evidence="2">3-oxoacyl-[acyl-carrier protein] reductase</fullName>
    </submittedName>
</protein>
<dbReference type="PANTHER" id="PTHR42879">
    <property type="entry name" value="3-OXOACYL-(ACYL-CARRIER-PROTEIN) REDUCTASE"/>
    <property type="match status" value="1"/>
</dbReference>
<dbReference type="PANTHER" id="PTHR42879:SF6">
    <property type="entry name" value="NADPH-DEPENDENT REDUCTASE BACG"/>
    <property type="match status" value="1"/>
</dbReference>
<dbReference type="InterPro" id="IPR002347">
    <property type="entry name" value="SDR_fam"/>
</dbReference>
<dbReference type="Gene3D" id="3.40.50.720">
    <property type="entry name" value="NAD(P)-binding Rossmann-like Domain"/>
    <property type="match status" value="1"/>
</dbReference>
<name>A0A1K2HX73_9HYPH</name>
<dbReference type="EMBL" id="FPKU01000001">
    <property type="protein sequence ID" value="SFZ83763.1"/>
    <property type="molecule type" value="Genomic_DNA"/>
</dbReference>
<dbReference type="InterPro" id="IPR036291">
    <property type="entry name" value="NAD(P)-bd_dom_sf"/>
</dbReference>
<reference evidence="2 3" key="1">
    <citation type="submission" date="2016-11" db="EMBL/GenBank/DDBJ databases">
        <authorList>
            <person name="Jaros S."/>
            <person name="Januszkiewicz K."/>
            <person name="Wedrychowicz H."/>
        </authorList>
    </citation>
    <scope>NUCLEOTIDE SEQUENCE [LARGE SCALE GENOMIC DNA]</scope>
    <source>
        <strain evidence="2 3">ATCC 23634</strain>
    </source>
</reference>
<evidence type="ECO:0000313" key="2">
    <source>
        <dbReference type="EMBL" id="SFZ83763.1"/>
    </source>
</evidence>
<dbReference type="FunFam" id="3.40.50.720:FF:000084">
    <property type="entry name" value="Short-chain dehydrogenase reductase"/>
    <property type="match status" value="1"/>
</dbReference>
<dbReference type="PRINTS" id="PR00081">
    <property type="entry name" value="GDHRDH"/>
</dbReference>
<sequence length="262" mass="26896">MDLGIAGKHALVTASSRGLGLGIARAIAAEGAEVLLTGRDAEKLKAEAATLSSETGRTVPFFAADLASAEGRAALGAEAERLWGGVDILVNNTGGPPNMPTLSIPSDQWLSHIQSMVLPVTELTARFVSGMKERGWGRILTVGSSGVVQPIPGLGLSNALRAAIQGWSKTLSAELAPAGITVNMILPGRIHTERVDQLDALAAGRTGKTAEEVAKASRATIAAGRYGKVEEFASVAAFLVSAPASYVTGSSVRVDGGIMRSV</sequence>
<organism evidence="2 3">
    <name type="scientific">Devosia enhydra</name>
    <dbReference type="NCBI Taxonomy" id="665118"/>
    <lineage>
        <taxon>Bacteria</taxon>
        <taxon>Pseudomonadati</taxon>
        <taxon>Pseudomonadota</taxon>
        <taxon>Alphaproteobacteria</taxon>
        <taxon>Hyphomicrobiales</taxon>
        <taxon>Devosiaceae</taxon>
        <taxon>Devosia</taxon>
    </lineage>
</organism>
<comment type="similarity">
    <text evidence="1">Belongs to the short-chain dehydrogenases/reductases (SDR) family.</text>
</comment>
<gene>
    <name evidence="2" type="ORF">SAMN02983003_1832</name>
</gene>
<dbReference type="RefSeq" id="WP_072341192.1">
    <property type="nucleotide sequence ID" value="NZ_FPKU01000001.1"/>
</dbReference>
<dbReference type="Pfam" id="PF13561">
    <property type="entry name" value="adh_short_C2"/>
    <property type="match status" value="1"/>
</dbReference>
<dbReference type="InterPro" id="IPR050259">
    <property type="entry name" value="SDR"/>
</dbReference>
<evidence type="ECO:0000256" key="1">
    <source>
        <dbReference type="ARBA" id="ARBA00006484"/>
    </source>
</evidence>
<dbReference type="Proteomes" id="UP000183447">
    <property type="component" value="Unassembled WGS sequence"/>
</dbReference>
<dbReference type="PRINTS" id="PR00080">
    <property type="entry name" value="SDRFAMILY"/>
</dbReference>
<evidence type="ECO:0000313" key="3">
    <source>
        <dbReference type="Proteomes" id="UP000183447"/>
    </source>
</evidence>
<dbReference type="AlphaFoldDB" id="A0A1K2HX73"/>
<dbReference type="OrthoDB" id="9793325at2"/>
<keyword evidence="3" id="KW-1185">Reference proteome</keyword>
<dbReference type="STRING" id="665118.SAMN02983003_1832"/>
<proteinExistence type="inferred from homology"/>
<dbReference type="SUPFAM" id="SSF51735">
    <property type="entry name" value="NAD(P)-binding Rossmann-fold domains"/>
    <property type="match status" value="1"/>
</dbReference>
<accession>A0A1K2HX73</accession>